<evidence type="ECO:0000256" key="1">
    <source>
        <dbReference type="SAM" id="SignalP"/>
    </source>
</evidence>
<feature type="chain" id="PRO_5046312609" evidence="1">
    <location>
        <begin position="22"/>
        <end position="155"/>
    </location>
</feature>
<comment type="caution">
    <text evidence="2">The sequence shown here is derived from an EMBL/GenBank/DDBJ whole genome shotgun (WGS) entry which is preliminary data.</text>
</comment>
<feature type="signal peptide" evidence="1">
    <location>
        <begin position="1"/>
        <end position="21"/>
    </location>
</feature>
<sequence>MKTFKALLIASILTISSTSLAVPKGFSEIRSKEIQEDDVTFRYMSNDGTFDLKCAHVYDKPGAWDWDVWCGKGTNMLKMFRVHFLVRQYKAKAAEKTGFEILYWVIDRNQPATKAFSSTSTWLQFNSLTDPEVLSFSQGVENDYAYLTLEYKPGR</sequence>
<keyword evidence="3" id="KW-1185">Reference proteome</keyword>
<dbReference type="Proteomes" id="UP001152321">
    <property type="component" value="Unassembled WGS sequence"/>
</dbReference>
<name>A0ABT6DJY0_9BACT</name>
<organism evidence="2 3">
    <name type="scientific">Bdellovibrio svalbardensis</name>
    <dbReference type="NCBI Taxonomy" id="2972972"/>
    <lineage>
        <taxon>Bacteria</taxon>
        <taxon>Pseudomonadati</taxon>
        <taxon>Bdellovibrionota</taxon>
        <taxon>Bdellovibrionia</taxon>
        <taxon>Bdellovibrionales</taxon>
        <taxon>Pseudobdellovibrionaceae</taxon>
        <taxon>Bdellovibrio</taxon>
    </lineage>
</organism>
<dbReference type="RefSeq" id="WP_277576878.1">
    <property type="nucleotide sequence ID" value="NZ_JANRMI010000001.1"/>
</dbReference>
<gene>
    <name evidence="2" type="ORF">NWE73_03450</name>
</gene>
<accession>A0ABT6DJY0</accession>
<proteinExistence type="predicted"/>
<keyword evidence="1" id="KW-0732">Signal</keyword>
<evidence type="ECO:0000313" key="2">
    <source>
        <dbReference type="EMBL" id="MDG0815403.1"/>
    </source>
</evidence>
<reference evidence="2" key="1">
    <citation type="submission" date="2022-08" db="EMBL/GenBank/DDBJ databases">
        <title>Novel Bdellovibrio Species Isolated from Svalbard: Designation Bdellovibrio svalbardensis.</title>
        <authorList>
            <person name="Mitchell R.J."/>
            <person name="Choi S.Y."/>
        </authorList>
    </citation>
    <scope>NUCLEOTIDE SEQUENCE</scope>
    <source>
        <strain evidence="2">PAP01</strain>
    </source>
</reference>
<protein>
    <submittedName>
        <fullName evidence="2">Uncharacterized protein</fullName>
    </submittedName>
</protein>
<evidence type="ECO:0000313" key="3">
    <source>
        <dbReference type="Proteomes" id="UP001152321"/>
    </source>
</evidence>
<dbReference type="EMBL" id="JANRMI010000001">
    <property type="protein sequence ID" value="MDG0815403.1"/>
    <property type="molecule type" value="Genomic_DNA"/>
</dbReference>